<dbReference type="EMBL" id="JBHSON010000006">
    <property type="protein sequence ID" value="MFC5745179.1"/>
    <property type="molecule type" value="Genomic_DNA"/>
</dbReference>
<organism evidence="1 2">
    <name type="scientific">Actinomadura rugatobispora</name>
    <dbReference type="NCBI Taxonomy" id="1994"/>
    <lineage>
        <taxon>Bacteria</taxon>
        <taxon>Bacillati</taxon>
        <taxon>Actinomycetota</taxon>
        <taxon>Actinomycetes</taxon>
        <taxon>Streptosporangiales</taxon>
        <taxon>Thermomonosporaceae</taxon>
        <taxon>Actinomadura</taxon>
    </lineage>
</organism>
<keyword evidence="2" id="KW-1185">Reference proteome</keyword>
<dbReference type="RefSeq" id="WP_378280804.1">
    <property type="nucleotide sequence ID" value="NZ_JBHSON010000006.1"/>
</dbReference>
<reference evidence="2" key="1">
    <citation type="journal article" date="2019" name="Int. J. Syst. Evol. Microbiol.">
        <title>The Global Catalogue of Microorganisms (GCM) 10K type strain sequencing project: providing services to taxonomists for standard genome sequencing and annotation.</title>
        <authorList>
            <consortium name="The Broad Institute Genomics Platform"/>
            <consortium name="The Broad Institute Genome Sequencing Center for Infectious Disease"/>
            <person name="Wu L."/>
            <person name="Ma J."/>
        </authorList>
    </citation>
    <scope>NUCLEOTIDE SEQUENCE [LARGE SCALE GENOMIC DNA]</scope>
    <source>
        <strain evidence="2">KCTC 42087</strain>
    </source>
</reference>
<sequence>MADRPSTPRSPLTRRRALGVALGTGAALAGAETFAGSAAGAAPPPGTWTNVPLPDGTTPHMWAVSAPTRRTAFAIGQHSWAPVDVTGVLHWDGRAWRTEPVPPMRWSWYMDLAAAHPRAAWIVGMGLADQVPASLYWNGARWRTAPLPVQGATQGWPGVAAEPGGTAWAYVNGPYAVPDANALLRFERGAWARKPSPIADGDIFLAIAVRSPRDVWLGAVPTSGGIAYTMHWNGRAWQRYDIPGSFSLGKMSLLPISRSSAWGYYAEQLWHWDGTAWSRVGQVPRYGMLPFPYAGSLVSDGQGGVWLGHLAEATSGRAGYLHWDGATWTTFLGPARTYQGQTVQAQVTDMAPIPGTRSMWAVGYEGTGLRPFIERFDRA</sequence>
<evidence type="ECO:0000313" key="2">
    <source>
        <dbReference type="Proteomes" id="UP001596074"/>
    </source>
</evidence>
<evidence type="ECO:0008006" key="3">
    <source>
        <dbReference type="Google" id="ProtNLM"/>
    </source>
</evidence>
<name>A0ABW0ZTH5_9ACTN</name>
<protein>
    <recommendedName>
        <fullName evidence="3">Secreted protein</fullName>
    </recommendedName>
</protein>
<dbReference type="Proteomes" id="UP001596074">
    <property type="component" value="Unassembled WGS sequence"/>
</dbReference>
<gene>
    <name evidence="1" type="ORF">ACFPZN_06100</name>
</gene>
<proteinExistence type="predicted"/>
<dbReference type="InterPro" id="IPR006311">
    <property type="entry name" value="TAT_signal"/>
</dbReference>
<comment type="caution">
    <text evidence="1">The sequence shown here is derived from an EMBL/GenBank/DDBJ whole genome shotgun (WGS) entry which is preliminary data.</text>
</comment>
<dbReference type="PROSITE" id="PS51318">
    <property type="entry name" value="TAT"/>
    <property type="match status" value="1"/>
</dbReference>
<accession>A0ABW0ZTH5</accession>
<evidence type="ECO:0000313" key="1">
    <source>
        <dbReference type="EMBL" id="MFC5745179.1"/>
    </source>
</evidence>